<dbReference type="RefSeq" id="WP_141198125.1">
    <property type="nucleotide sequence ID" value="NZ_CP041186.1"/>
</dbReference>
<evidence type="ECO:0000313" key="2">
    <source>
        <dbReference type="Proteomes" id="UP000315995"/>
    </source>
</evidence>
<proteinExistence type="predicted"/>
<sequence>MAYHEEVANDVLTETIIGKAIDIHKNTAPGLRESLYQELLCEALRDEGIACEMEHSIEIEYAGRTVTTGRADLWIADTVVVELKVVKQITDEHYNQLGRYVKAADATRGLVLNFGSATVGIRRYTNFELLEAGEGVEAVEGTEDREGIEA</sequence>
<reference evidence="1 2" key="1">
    <citation type="submission" date="2019-06" db="EMBL/GenBank/DDBJ databases">
        <title>Persicimonas caeni gen. nov., sp. nov., a predatory bacterium isolated from solar saltern.</title>
        <authorList>
            <person name="Wang S."/>
        </authorList>
    </citation>
    <scope>NUCLEOTIDE SEQUENCE [LARGE SCALE GENOMIC DNA]</scope>
    <source>
        <strain evidence="1 2">YN101</strain>
    </source>
</reference>
<organism evidence="1 2">
    <name type="scientific">Persicimonas caeni</name>
    <dbReference type="NCBI Taxonomy" id="2292766"/>
    <lineage>
        <taxon>Bacteria</taxon>
        <taxon>Deltaproteobacteria</taxon>
        <taxon>Bradymonadales</taxon>
        <taxon>Bradymonadaceae</taxon>
        <taxon>Persicimonas</taxon>
    </lineage>
</organism>
<dbReference type="EMBL" id="CP041186">
    <property type="protein sequence ID" value="QDG51645.1"/>
    <property type="molecule type" value="Genomic_DNA"/>
</dbReference>
<gene>
    <name evidence="1" type="ORF">FIV42_13070</name>
</gene>
<dbReference type="OrthoDB" id="9798792at2"/>
<accession>A0A4Y6PV74</accession>
<dbReference type="AlphaFoldDB" id="A0A4Y6PV74"/>
<name>A0A4Y6PV74_PERCE</name>
<protein>
    <submittedName>
        <fullName evidence="1">GxxExxY protein</fullName>
    </submittedName>
</protein>
<evidence type="ECO:0000313" key="1">
    <source>
        <dbReference type="EMBL" id="QDG51645.1"/>
    </source>
</evidence>
<keyword evidence="2" id="KW-1185">Reference proteome</keyword>
<dbReference type="Proteomes" id="UP000315995">
    <property type="component" value="Chromosome"/>
</dbReference>
<dbReference type="Pfam" id="PF13366">
    <property type="entry name" value="PDDEXK_3"/>
    <property type="match status" value="1"/>
</dbReference>
<dbReference type="NCBIfam" id="TIGR04256">
    <property type="entry name" value="GxxExxY"/>
    <property type="match status" value="1"/>
</dbReference>
<dbReference type="InterPro" id="IPR026350">
    <property type="entry name" value="GxxExxY"/>
</dbReference>
<accession>A0A5B8Y9W1</accession>